<organism evidence="1 2">
    <name type="scientific">Sinomonas humi</name>
    <dbReference type="NCBI Taxonomy" id="1338436"/>
    <lineage>
        <taxon>Bacteria</taxon>
        <taxon>Bacillati</taxon>
        <taxon>Actinomycetota</taxon>
        <taxon>Actinomycetes</taxon>
        <taxon>Micrococcales</taxon>
        <taxon>Micrococcaceae</taxon>
        <taxon>Sinomonas</taxon>
    </lineage>
</organism>
<comment type="caution">
    <text evidence="1">The sequence shown here is derived from an EMBL/GenBank/DDBJ whole genome shotgun (WGS) entry which is preliminary data.</text>
</comment>
<reference evidence="1 2" key="1">
    <citation type="submission" date="2014-09" db="EMBL/GenBank/DDBJ databases">
        <title>Genome sequence of Sinomonas sp. MUSC 117.</title>
        <authorList>
            <person name="Lee L.-H."/>
        </authorList>
    </citation>
    <scope>NUCLEOTIDE SEQUENCE [LARGE SCALE GENOMIC DNA]</scope>
    <source>
        <strain evidence="1 2">MUSC 117</strain>
    </source>
</reference>
<keyword evidence="2" id="KW-1185">Reference proteome</keyword>
<dbReference type="EMBL" id="JTDL01000145">
    <property type="protein sequence ID" value="KHL01072.1"/>
    <property type="molecule type" value="Genomic_DNA"/>
</dbReference>
<gene>
    <name evidence="1" type="ORF">LK10_18195</name>
</gene>
<evidence type="ECO:0000313" key="2">
    <source>
        <dbReference type="Proteomes" id="UP000030982"/>
    </source>
</evidence>
<sequence length="63" mass="6763">MTKLTAEELAAETVELLPDRDTLSTNYFNWAGIDASNSSLALNLLAVHSTALSNATQTILVLQ</sequence>
<proteinExistence type="predicted"/>
<dbReference type="Proteomes" id="UP000030982">
    <property type="component" value="Unassembled WGS sequence"/>
</dbReference>
<accession>A0A0B2AGY5</accession>
<protein>
    <submittedName>
        <fullName evidence="1">Uncharacterized protein</fullName>
    </submittedName>
</protein>
<name>A0A0B2AGY5_9MICC</name>
<dbReference type="AlphaFoldDB" id="A0A0B2AGY5"/>
<dbReference type="RefSeq" id="WP_043126768.1">
    <property type="nucleotide sequence ID" value="NZ_JTDL01000145.1"/>
</dbReference>
<evidence type="ECO:0000313" key="1">
    <source>
        <dbReference type="EMBL" id="KHL01072.1"/>
    </source>
</evidence>